<dbReference type="InterPro" id="IPR020823">
    <property type="entry name" value="Cell_div_FtsA"/>
</dbReference>
<dbReference type="InterPro" id="IPR050696">
    <property type="entry name" value="FtsA/MreB"/>
</dbReference>
<proteinExistence type="predicted"/>
<dbReference type="Pfam" id="PF02491">
    <property type="entry name" value="SHS2_FTSA"/>
    <property type="match status" value="1"/>
</dbReference>
<evidence type="ECO:0000256" key="2">
    <source>
        <dbReference type="ARBA" id="ARBA00022618"/>
    </source>
</evidence>
<keyword evidence="1" id="KW-1003">Cell membrane</keyword>
<dbReference type="CDD" id="cd24048">
    <property type="entry name" value="ASKHA_NBD_FtsA"/>
    <property type="match status" value="1"/>
</dbReference>
<dbReference type="InterPro" id="IPR043129">
    <property type="entry name" value="ATPase_NBD"/>
</dbReference>
<dbReference type="PATRIC" id="fig|1618334.3.peg.869"/>
<gene>
    <name evidence="6" type="ORF">UT11_C0070G0009</name>
</gene>
<feature type="domain" description="SHS2" evidence="5">
    <location>
        <begin position="6"/>
        <end position="193"/>
    </location>
</feature>
<evidence type="ECO:0000256" key="4">
    <source>
        <dbReference type="ARBA" id="ARBA00023306"/>
    </source>
</evidence>
<evidence type="ECO:0000313" key="7">
    <source>
        <dbReference type="Proteomes" id="UP000033934"/>
    </source>
</evidence>
<evidence type="ECO:0000256" key="3">
    <source>
        <dbReference type="ARBA" id="ARBA00023136"/>
    </source>
</evidence>
<organism evidence="6 7">
    <name type="scientific">Berkelbacteria bacterium GW2011_GWA2_38_9</name>
    <dbReference type="NCBI Taxonomy" id="1618334"/>
    <lineage>
        <taxon>Bacteria</taxon>
        <taxon>Candidatus Berkelbacteria</taxon>
    </lineage>
</organism>
<reference evidence="6 7" key="1">
    <citation type="journal article" date="2015" name="Nature">
        <title>rRNA introns, odd ribosomes, and small enigmatic genomes across a large radiation of phyla.</title>
        <authorList>
            <person name="Brown C.T."/>
            <person name="Hug L.A."/>
            <person name="Thomas B.C."/>
            <person name="Sharon I."/>
            <person name="Castelle C.J."/>
            <person name="Singh A."/>
            <person name="Wilkins M.J."/>
            <person name="Williams K.H."/>
            <person name="Banfield J.F."/>
        </authorList>
    </citation>
    <scope>NUCLEOTIDE SEQUENCE [LARGE SCALE GENOMIC DNA]</scope>
</reference>
<evidence type="ECO:0000313" key="6">
    <source>
        <dbReference type="EMBL" id="KKQ86458.1"/>
    </source>
</evidence>
<comment type="caution">
    <text evidence="6">The sequence shown here is derived from an EMBL/GenBank/DDBJ whole genome shotgun (WGS) entry which is preliminary data.</text>
</comment>
<evidence type="ECO:0000256" key="1">
    <source>
        <dbReference type="ARBA" id="ARBA00022475"/>
    </source>
</evidence>
<dbReference type="SUPFAM" id="SSF53067">
    <property type="entry name" value="Actin-like ATPase domain"/>
    <property type="match status" value="2"/>
</dbReference>
<dbReference type="NCBIfam" id="TIGR01174">
    <property type="entry name" value="ftsA"/>
    <property type="match status" value="1"/>
</dbReference>
<protein>
    <submittedName>
        <fullName evidence="6">Cell division protein ftsA</fullName>
    </submittedName>
</protein>
<sequence>MKKQFSVGIDIGSTKIVTVVSNLQEGIVDIVGIGLAPTSGVRKGVVTDIEETVSSISASLEEAERMSGIPITEANISINGAQISSDVSHGIIAVSRADGEIAESDVERVVEAARSVNIPPNREIIHSIPRTFSVDGQTGISDPIGMSGIRLEVDTIVISSAANPLKNLLKCLNQAGIAPQELVFAPLAAAKIAVSKRQKEIGVVLIDIGSSNTNFVVFEEGDIMHTGVIPIGASYVTNDIAIGLRTNIDVAERIKIEQGNIFDDSRRAS</sequence>
<name>A0A0G0L3A1_9BACT</name>
<dbReference type="GO" id="GO:0009898">
    <property type="term" value="C:cytoplasmic side of plasma membrane"/>
    <property type="evidence" value="ECO:0007669"/>
    <property type="project" value="TreeGrafter"/>
</dbReference>
<keyword evidence="3" id="KW-0472">Membrane</keyword>
<dbReference type="SMART" id="SM00842">
    <property type="entry name" value="FtsA"/>
    <property type="match status" value="1"/>
</dbReference>
<evidence type="ECO:0000259" key="5">
    <source>
        <dbReference type="SMART" id="SM00842"/>
    </source>
</evidence>
<dbReference type="GO" id="GO:0032153">
    <property type="term" value="C:cell division site"/>
    <property type="evidence" value="ECO:0007669"/>
    <property type="project" value="TreeGrafter"/>
</dbReference>
<dbReference type="Gene3D" id="3.30.420.40">
    <property type="match status" value="2"/>
</dbReference>
<keyword evidence="4" id="KW-0131">Cell cycle</keyword>
<dbReference type="EMBL" id="LBVO01000070">
    <property type="protein sequence ID" value="KKQ86458.1"/>
    <property type="molecule type" value="Genomic_DNA"/>
</dbReference>
<dbReference type="InterPro" id="IPR003494">
    <property type="entry name" value="SHS2_FtsA"/>
</dbReference>
<keyword evidence="2 6" id="KW-0132">Cell division</keyword>
<accession>A0A0G0L3A1</accession>
<dbReference type="PANTHER" id="PTHR32432:SF4">
    <property type="entry name" value="CELL DIVISION PROTEIN FTSA"/>
    <property type="match status" value="1"/>
</dbReference>
<dbReference type="AlphaFoldDB" id="A0A0G0L3A1"/>
<dbReference type="GO" id="GO:0051301">
    <property type="term" value="P:cell division"/>
    <property type="evidence" value="ECO:0007669"/>
    <property type="project" value="UniProtKB-KW"/>
</dbReference>
<dbReference type="PANTHER" id="PTHR32432">
    <property type="entry name" value="CELL DIVISION PROTEIN FTSA-RELATED"/>
    <property type="match status" value="1"/>
</dbReference>
<dbReference type="Pfam" id="PF14450">
    <property type="entry name" value="FtsA"/>
    <property type="match status" value="1"/>
</dbReference>
<dbReference type="Proteomes" id="UP000033934">
    <property type="component" value="Unassembled WGS sequence"/>
</dbReference>